<name>A0A058ZI93_9RHOB</name>
<comment type="caution">
    <text evidence="1">The sequence shown here is derived from an EMBL/GenBank/DDBJ whole genome shotgun (WGS) entry which is preliminary data.</text>
</comment>
<dbReference type="Proteomes" id="UP000024836">
    <property type="component" value="Unassembled WGS sequence"/>
</dbReference>
<sequence length="270" mass="28828">MRNSPLTARIAGHFGELIQGRIGENGPVALLTLPCPDLCVTAQFQPDRHLRLFSQQRLITPAQARTFLTGLNGAFGRFRLHAQMPAGGGAGASTAALVALAHLACRDVTAKEIAQACIATEGASDPLMLPRPERVLWASRRAQVLAQLPPLPRFDVVGGFFGPPRRTRPVDHNFADVSDLVARWQRAPDLETLAQVASLSAQRNLALRGPAQDPTESLAKRLGALGHVIAHTGSARGLIFAPGTVPPSAKSALRQSGFRQVVQFRAGSTR</sequence>
<evidence type="ECO:0008006" key="3">
    <source>
        <dbReference type="Google" id="ProtNLM"/>
    </source>
</evidence>
<dbReference type="OrthoDB" id="7687262at2"/>
<keyword evidence="2" id="KW-1185">Reference proteome</keyword>
<accession>A0A058ZI93</accession>
<reference evidence="1 2" key="1">
    <citation type="submission" date="2013-04" db="EMBL/GenBank/DDBJ databases">
        <title>Shimia sp. 22II-S11-Z10 Genome Sequencing.</title>
        <authorList>
            <person name="Lai Q."/>
            <person name="Li G."/>
            <person name="Shao Z."/>
        </authorList>
    </citation>
    <scope>NUCLEOTIDE SEQUENCE [LARGE SCALE GENOMIC DNA]</scope>
    <source>
        <strain evidence="2">22II-S11-Z10</strain>
    </source>
</reference>
<dbReference type="EMBL" id="AQQY01000009">
    <property type="protein sequence ID" value="KCV81268.1"/>
    <property type="molecule type" value="Genomic_DNA"/>
</dbReference>
<dbReference type="eggNOG" id="COG4542">
    <property type="taxonomic scope" value="Bacteria"/>
</dbReference>
<evidence type="ECO:0000313" key="2">
    <source>
        <dbReference type="Proteomes" id="UP000024836"/>
    </source>
</evidence>
<evidence type="ECO:0000313" key="1">
    <source>
        <dbReference type="EMBL" id="KCV81268.1"/>
    </source>
</evidence>
<gene>
    <name evidence="1" type="ORF">ATO10_12729</name>
</gene>
<organism evidence="1 2">
    <name type="scientific">Actibacterium atlanticum</name>
    <dbReference type="NCBI Taxonomy" id="1461693"/>
    <lineage>
        <taxon>Bacteria</taxon>
        <taxon>Pseudomonadati</taxon>
        <taxon>Pseudomonadota</taxon>
        <taxon>Alphaproteobacteria</taxon>
        <taxon>Rhodobacterales</taxon>
        <taxon>Roseobacteraceae</taxon>
        <taxon>Actibacterium</taxon>
    </lineage>
</organism>
<dbReference type="PATRIC" id="fig|1461693.3.peg.2580"/>
<proteinExistence type="predicted"/>
<dbReference type="AlphaFoldDB" id="A0A058ZI93"/>
<protein>
    <recommendedName>
        <fullName evidence="3">GHMP kinase</fullName>
    </recommendedName>
</protein>
<dbReference type="RefSeq" id="WP_035252182.1">
    <property type="nucleotide sequence ID" value="NZ_AQQY01000009.1"/>
</dbReference>
<dbReference type="STRING" id="1461693.ATO10_12729"/>